<keyword evidence="1" id="KW-1133">Transmembrane helix</keyword>
<dbReference type="EMBL" id="JAAOZC010000003">
    <property type="protein sequence ID" value="NIJ08040.1"/>
    <property type="molecule type" value="Genomic_DNA"/>
</dbReference>
<keyword evidence="1" id="KW-0472">Membrane</keyword>
<evidence type="ECO:0000313" key="3">
    <source>
        <dbReference type="Proteomes" id="UP000727456"/>
    </source>
</evidence>
<comment type="caution">
    <text evidence="2">The sequence shown here is derived from an EMBL/GenBank/DDBJ whole genome shotgun (WGS) entry which is preliminary data.</text>
</comment>
<dbReference type="RefSeq" id="WP_167072865.1">
    <property type="nucleotide sequence ID" value="NZ_JAAOZC010000003.1"/>
</dbReference>
<dbReference type="Proteomes" id="UP000727456">
    <property type="component" value="Unassembled WGS sequence"/>
</dbReference>
<keyword evidence="1" id="KW-0812">Transmembrane</keyword>
<organism evidence="2 3">
    <name type="scientific">Sphingomonas vulcanisoli</name>
    <dbReference type="NCBI Taxonomy" id="1658060"/>
    <lineage>
        <taxon>Bacteria</taxon>
        <taxon>Pseudomonadati</taxon>
        <taxon>Pseudomonadota</taxon>
        <taxon>Alphaproteobacteria</taxon>
        <taxon>Sphingomonadales</taxon>
        <taxon>Sphingomonadaceae</taxon>
        <taxon>Sphingomonas</taxon>
    </lineage>
</organism>
<keyword evidence="3" id="KW-1185">Reference proteome</keyword>
<gene>
    <name evidence="2" type="ORF">FHS31_001650</name>
</gene>
<feature type="transmembrane region" description="Helical" evidence="1">
    <location>
        <begin position="69"/>
        <end position="89"/>
    </location>
</feature>
<reference evidence="2 3" key="1">
    <citation type="submission" date="2020-03" db="EMBL/GenBank/DDBJ databases">
        <title>Genomic Encyclopedia of Type Strains, Phase III (KMG-III): the genomes of soil and plant-associated and newly described type strains.</title>
        <authorList>
            <person name="Whitman W."/>
        </authorList>
    </citation>
    <scope>NUCLEOTIDE SEQUENCE [LARGE SCALE GENOMIC DNA]</scope>
    <source>
        <strain evidence="2 3">CECT 8804</strain>
    </source>
</reference>
<protein>
    <submittedName>
        <fullName evidence="2">Uncharacterized protein</fullName>
    </submittedName>
</protein>
<feature type="transmembrane region" description="Helical" evidence="1">
    <location>
        <begin position="21"/>
        <end position="49"/>
    </location>
</feature>
<name>A0ABX0TUN6_9SPHN</name>
<accession>A0ABX0TUN6</accession>
<evidence type="ECO:0000313" key="2">
    <source>
        <dbReference type="EMBL" id="NIJ08040.1"/>
    </source>
</evidence>
<evidence type="ECO:0000256" key="1">
    <source>
        <dbReference type="SAM" id="Phobius"/>
    </source>
</evidence>
<proteinExistence type="predicted"/>
<sequence>MTYIFKTPHAHFFHELEWRIFLIDLGLLLMLLGVALTSARFWPIIMAALQGLSVMAHLAKILDQAILPYVYFGLASLLSWPIVILLITATARHRLRLRRFGVDFSWVWQLPPAYRAGWLVHERRADRRLERD</sequence>